<name>A0A8S1RMR0_9CILI</name>
<keyword evidence="1" id="KW-0472">Membrane</keyword>
<evidence type="ECO:0000256" key="1">
    <source>
        <dbReference type="SAM" id="Phobius"/>
    </source>
</evidence>
<organism evidence="2 3">
    <name type="scientific">Paramecium sonneborni</name>
    <dbReference type="NCBI Taxonomy" id="65129"/>
    <lineage>
        <taxon>Eukaryota</taxon>
        <taxon>Sar</taxon>
        <taxon>Alveolata</taxon>
        <taxon>Ciliophora</taxon>
        <taxon>Intramacronucleata</taxon>
        <taxon>Oligohymenophorea</taxon>
        <taxon>Peniculida</taxon>
        <taxon>Parameciidae</taxon>
        <taxon>Paramecium</taxon>
    </lineage>
</organism>
<keyword evidence="3" id="KW-1185">Reference proteome</keyword>
<dbReference type="EMBL" id="CAJJDN010000194">
    <property type="protein sequence ID" value="CAD8128697.1"/>
    <property type="molecule type" value="Genomic_DNA"/>
</dbReference>
<comment type="caution">
    <text evidence="2">The sequence shown here is derived from an EMBL/GenBank/DDBJ whole genome shotgun (WGS) entry which is preliminary data.</text>
</comment>
<protein>
    <submittedName>
        <fullName evidence="2">Uncharacterized protein</fullName>
    </submittedName>
</protein>
<keyword evidence="1" id="KW-1133">Transmembrane helix</keyword>
<dbReference type="AlphaFoldDB" id="A0A8S1RMR0"/>
<reference evidence="2" key="1">
    <citation type="submission" date="2021-01" db="EMBL/GenBank/DDBJ databases">
        <authorList>
            <consortium name="Genoscope - CEA"/>
            <person name="William W."/>
        </authorList>
    </citation>
    <scope>NUCLEOTIDE SEQUENCE</scope>
</reference>
<keyword evidence="1" id="KW-0812">Transmembrane</keyword>
<evidence type="ECO:0000313" key="2">
    <source>
        <dbReference type="EMBL" id="CAD8128697.1"/>
    </source>
</evidence>
<evidence type="ECO:0000313" key="3">
    <source>
        <dbReference type="Proteomes" id="UP000692954"/>
    </source>
</evidence>
<feature type="transmembrane region" description="Helical" evidence="1">
    <location>
        <begin position="138"/>
        <end position="156"/>
    </location>
</feature>
<gene>
    <name evidence="2" type="ORF">PSON_ATCC_30995.1.T1940008</name>
</gene>
<accession>A0A8S1RMR0</accession>
<proteinExistence type="predicted"/>
<dbReference type="Proteomes" id="UP000692954">
    <property type="component" value="Unassembled WGS sequence"/>
</dbReference>
<sequence>MIQNNKLNSLVSLPNNYIFRDKVIEELQTLIRNGQLSEAKIDGLKGYNRDDKNLKATTLNLNNINKIWPTLIRFQTSSFGVDRFSQQIGRGQLCKNIWRTNLNTRSFIDQMYIEIIPIQSLLWGCSKQQRKRFKIQSFNLNLFNILLIYGHYLILINPPKLVFTETNFRKYQLLKYICQSEILNQQSQQQFIDDFRNKNLTEFYKSEPAPEYVENQHIYKIVGSKFSQEVLNRGKNVLLLEKTKSCLMIIFNISINSHLFKIGTKTRLLILILQQRTSKYNY</sequence>